<dbReference type="AlphaFoldDB" id="A0A165XUE5"/>
<dbReference type="PROSITE" id="PS50097">
    <property type="entry name" value="BTB"/>
    <property type="match status" value="1"/>
</dbReference>
<evidence type="ECO:0000313" key="4">
    <source>
        <dbReference type="Proteomes" id="UP000076798"/>
    </source>
</evidence>
<dbReference type="SMART" id="SM00225">
    <property type="entry name" value="BTB"/>
    <property type="match status" value="1"/>
</dbReference>
<reference evidence="3 4" key="1">
    <citation type="journal article" date="2016" name="Mol. Biol. Evol.">
        <title>Comparative Genomics of Early-Diverging Mushroom-Forming Fungi Provides Insights into the Origins of Lignocellulose Decay Capabilities.</title>
        <authorList>
            <person name="Nagy L.G."/>
            <person name="Riley R."/>
            <person name="Tritt A."/>
            <person name="Adam C."/>
            <person name="Daum C."/>
            <person name="Floudas D."/>
            <person name="Sun H."/>
            <person name="Yadav J.S."/>
            <person name="Pangilinan J."/>
            <person name="Larsson K.H."/>
            <person name="Matsuura K."/>
            <person name="Barry K."/>
            <person name="Labutti K."/>
            <person name="Kuo R."/>
            <person name="Ohm R.A."/>
            <person name="Bhattacharya S.S."/>
            <person name="Shirouzu T."/>
            <person name="Yoshinaga Y."/>
            <person name="Martin F.M."/>
            <person name="Grigoriev I.V."/>
            <person name="Hibbett D.S."/>
        </authorList>
    </citation>
    <scope>NUCLEOTIDE SEQUENCE [LARGE SCALE GENOMIC DNA]</scope>
    <source>
        <strain evidence="3 4">HHB10207 ss-3</strain>
    </source>
</reference>
<proteinExistence type="predicted"/>
<name>A0A165XUE5_9AGAM</name>
<dbReference type="Gene3D" id="3.30.710.10">
    <property type="entry name" value="Potassium Channel Kv1.1, Chain A"/>
    <property type="match status" value="1"/>
</dbReference>
<keyword evidence="4" id="KW-1185">Reference proteome</keyword>
<protein>
    <recommendedName>
        <fullName evidence="2">BTB domain-containing protein</fullName>
    </recommendedName>
</protein>
<dbReference type="SUPFAM" id="SSF54695">
    <property type="entry name" value="POZ domain"/>
    <property type="match status" value="1"/>
</dbReference>
<evidence type="ECO:0000259" key="2">
    <source>
        <dbReference type="PROSITE" id="PS50097"/>
    </source>
</evidence>
<organism evidence="3 4">
    <name type="scientific">Sistotremastrum suecicum HHB10207 ss-3</name>
    <dbReference type="NCBI Taxonomy" id="1314776"/>
    <lineage>
        <taxon>Eukaryota</taxon>
        <taxon>Fungi</taxon>
        <taxon>Dikarya</taxon>
        <taxon>Basidiomycota</taxon>
        <taxon>Agaricomycotina</taxon>
        <taxon>Agaricomycetes</taxon>
        <taxon>Sistotremastrales</taxon>
        <taxon>Sistotremastraceae</taxon>
        <taxon>Sistotremastrum</taxon>
    </lineage>
</organism>
<sequence length="327" mass="37089">MTTVTGTQLAASSGRRAQNPKVSPHFRYQDSNLIIRSSDEMEFHVHKSIMSSSSRVFRDMLSLDAQNLSTTSDLALVDVSEESDVIEAALRFLYPLPRPILKSLSPMVVLFEFADKYDIPLINFTLQEILSQSNLLTDETVRTFSIAKKFNLTRVEAAVMPYAVQNISKFMAFGSSTEETEVLTLDDIHRLDHSRSRRSVAAFVALHSSTHTSHMSLPLCACRRMGGRAERACEAWTAFADLFIKTLRENPSTDISDPTLRYEVISESNCPDARVTLFTHYAPYIQQAGREIKEIPWAFPEEYEREKLCSREDMGIDDCTFEYEAIE</sequence>
<dbReference type="InterPro" id="IPR011333">
    <property type="entry name" value="SKP1/BTB/POZ_sf"/>
</dbReference>
<evidence type="ECO:0000256" key="1">
    <source>
        <dbReference type="SAM" id="MobiDB-lite"/>
    </source>
</evidence>
<feature type="domain" description="BTB" evidence="2">
    <location>
        <begin position="29"/>
        <end position="94"/>
    </location>
</feature>
<dbReference type="InterPro" id="IPR000210">
    <property type="entry name" value="BTB/POZ_dom"/>
</dbReference>
<dbReference type="Pfam" id="PF00651">
    <property type="entry name" value="BTB"/>
    <property type="match status" value="1"/>
</dbReference>
<dbReference type="EMBL" id="KV428318">
    <property type="protein sequence ID" value="KZT32562.1"/>
    <property type="molecule type" value="Genomic_DNA"/>
</dbReference>
<feature type="compositionally biased region" description="Polar residues" evidence="1">
    <location>
        <begin position="1"/>
        <end position="11"/>
    </location>
</feature>
<feature type="region of interest" description="Disordered" evidence="1">
    <location>
        <begin position="1"/>
        <end position="23"/>
    </location>
</feature>
<gene>
    <name evidence="3" type="ORF">SISSUDRAFT_528253</name>
</gene>
<dbReference type="OrthoDB" id="6359816at2759"/>
<evidence type="ECO:0000313" key="3">
    <source>
        <dbReference type="EMBL" id="KZT32562.1"/>
    </source>
</evidence>
<dbReference type="Proteomes" id="UP000076798">
    <property type="component" value="Unassembled WGS sequence"/>
</dbReference>
<accession>A0A165XUE5</accession>